<comment type="caution">
    <text evidence="2">The sequence shown here is derived from an EMBL/GenBank/DDBJ whole genome shotgun (WGS) entry which is preliminary data.</text>
</comment>
<evidence type="ECO:0000256" key="1">
    <source>
        <dbReference type="SAM" id="Phobius"/>
    </source>
</evidence>
<gene>
    <name evidence="2" type="ORF">TrVE_jg8087</name>
</gene>
<name>A0A9W7CDI7_9STRA</name>
<dbReference type="Proteomes" id="UP001165160">
    <property type="component" value="Unassembled WGS sequence"/>
</dbReference>
<keyword evidence="1" id="KW-1133">Transmembrane helix</keyword>
<evidence type="ECO:0000313" key="2">
    <source>
        <dbReference type="EMBL" id="GMI06708.1"/>
    </source>
</evidence>
<accession>A0A9W7CDI7</accession>
<sequence length="142" mass="15643">MGNMGSTCDPNYGCLAEPTYYPFGCNPSLPFLPSPGPDDPLSLPNCNVLLPANEGTLNSQGYSFEYISSYNTRSNATFCGNVPMCNKNTAIDSDWTFYYGYIEFFLVTLAIVVLCPMVGWLWSKLTRDKNYKPGGGYGMYGV</sequence>
<dbReference type="AlphaFoldDB" id="A0A9W7CDI7"/>
<keyword evidence="1" id="KW-0812">Transmembrane</keyword>
<protein>
    <submittedName>
        <fullName evidence="2">Uncharacterized protein</fullName>
    </submittedName>
</protein>
<keyword evidence="3" id="KW-1185">Reference proteome</keyword>
<reference evidence="3" key="1">
    <citation type="journal article" date="2023" name="Commun. Biol.">
        <title>Genome analysis of Parmales, the sister group of diatoms, reveals the evolutionary specialization of diatoms from phago-mixotrophs to photoautotrophs.</title>
        <authorList>
            <person name="Ban H."/>
            <person name="Sato S."/>
            <person name="Yoshikawa S."/>
            <person name="Yamada K."/>
            <person name="Nakamura Y."/>
            <person name="Ichinomiya M."/>
            <person name="Sato N."/>
            <person name="Blanc-Mathieu R."/>
            <person name="Endo H."/>
            <person name="Kuwata A."/>
            <person name="Ogata H."/>
        </authorList>
    </citation>
    <scope>NUCLEOTIDE SEQUENCE [LARGE SCALE GENOMIC DNA]</scope>
    <source>
        <strain evidence="3">NIES 3699</strain>
    </source>
</reference>
<evidence type="ECO:0000313" key="3">
    <source>
        <dbReference type="Proteomes" id="UP001165160"/>
    </source>
</evidence>
<dbReference type="EMBL" id="BRXX01000354">
    <property type="protein sequence ID" value="GMI06708.1"/>
    <property type="molecule type" value="Genomic_DNA"/>
</dbReference>
<feature type="transmembrane region" description="Helical" evidence="1">
    <location>
        <begin position="98"/>
        <end position="122"/>
    </location>
</feature>
<organism evidence="2 3">
    <name type="scientific">Triparma verrucosa</name>
    <dbReference type="NCBI Taxonomy" id="1606542"/>
    <lineage>
        <taxon>Eukaryota</taxon>
        <taxon>Sar</taxon>
        <taxon>Stramenopiles</taxon>
        <taxon>Ochrophyta</taxon>
        <taxon>Bolidophyceae</taxon>
        <taxon>Parmales</taxon>
        <taxon>Triparmaceae</taxon>
        <taxon>Triparma</taxon>
    </lineage>
</organism>
<proteinExistence type="predicted"/>
<keyword evidence="1" id="KW-0472">Membrane</keyword>